<feature type="transmembrane region" description="Helical" evidence="1">
    <location>
        <begin position="70"/>
        <end position="91"/>
    </location>
</feature>
<evidence type="ECO:0000259" key="2">
    <source>
        <dbReference type="Pfam" id="PF20152"/>
    </source>
</evidence>
<feature type="transmembrane region" description="Helical" evidence="1">
    <location>
        <begin position="111"/>
        <end position="132"/>
    </location>
</feature>
<feature type="transmembrane region" description="Helical" evidence="1">
    <location>
        <begin position="188"/>
        <end position="213"/>
    </location>
</feature>
<proteinExistence type="predicted"/>
<dbReference type="OrthoDB" id="2687272at2759"/>
<gene>
    <name evidence="3" type="ORF">FISHEDRAFT_74003</name>
</gene>
<protein>
    <recommendedName>
        <fullName evidence="2">DUF6534 domain-containing protein</fullName>
    </recommendedName>
</protein>
<sequence length="279" mass="31437">MRFASRQYVDPNCFLHFKPRQHCSKLVIFTGIGRTSLNYGMLSTALWGIATSQMVKYYELYPKDKWPLKVYVAAAWTSNTLSLAFYNYYIYINTAKALSDCDIFYEYISNIGAFVWGLLFVPASLFTQGLYLYRIWMFGRESTTLITLNRALFYCVVSFVVLSMTSQTSIIVYQFVKDVSNDLDLQQPVFIGVMGSAIATDLSLTLSLVYLLLRHQIGALKGTKYIISRLVTYSLTTGTLCLTLAITGMTLAIVLPSTGYYNLFSVPLAPVYLNSLLAS</sequence>
<dbReference type="InterPro" id="IPR045339">
    <property type="entry name" value="DUF6534"/>
</dbReference>
<reference evidence="3 4" key="1">
    <citation type="journal article" date="2015" name="Fungal Genet. Biol.">
        <title>Evolution of novel wood decay mechanisms in Agaricales revealed by the genome sequences of Fistulina hepatica and Cylindrobasidium torrendii.</title>
        <authorList>
            <person name="Floudas D."/>
            <person name="Held B.W."/>
            <person name="Riley R."/>
            <person name="Nagy L.G."/>
            <person name="Koehler G."/>
            <person name="Ransdell A.S."/>
            <person name="Younus H."/>
            <person name="Chow J."/>
            <person name="Chiniquy J."/>
            <person name="Lipzen A."/>
            <person name="Tritt A."/>
            <person name="Sun H."/>
            <person name="Haridas S."/>
            <person name="LaButti K."/>
            <person name="Ohm R.A."/>
            <person name="Kues U."/>
            <person name="Blanchette R.A."/>
            <person name="Grigoriev I.V."/>
            <person name="Minto R.E."/>
            <person name="Hibbett D.S."/>
        </authorList>
    </citation>
    <scope>NUCLEOTIDE SEQUENCE [LARGE SCALE GENOMIC DNA]</scope>
    <source>
        <strain evidence="3 4">ATCC 64428</strain>
    </source>
</reference>
<name>A0A0D7ABN4_9AGAR</name>
<evidence type="ECO:0000313" key="4">
    <source>
        <dbReference type="Proteomes" id="UP000054144"/>
    </source>
</evidence>
<keyword evidence="4" id="KW-1185">Reference proteome</keyword>
<organism evidence="3 4">
    <name type="scientific">Fistulina hepatica ATCC 64428</name>
    <dbReference type="NCBI Taxonomy" id="1128425"/>
    <lineage>
        <taxon>Eukaryota</taxon>
        <taxon>Fungi</taxon>
        <taxon>Dikarya</taxon>
        <taxon>Basidiomycota</taxon>
        <taxon>Agaricomycotina</taxon>
        <taxon>Agaricomycetes</taxon>
        <taxon>Agaricomycetidae</taxon>
        <taxon>Agaricales</taxon>
        <taxon>Fistulinaceae</taxon>
        <taxon>Fistulina</taxon>
    </lineage>
</organism>
<dbReference type="PANTHER" id="PTHR40465:SF1">
    <property type="entry name" value="DUF6534 DOMAIN-CONTAINING PROTEIN"/>
    <property type="match status" value="1"/>
</dbReference>
<dbReference type="AlphaFoldDB" id="A0A0D7ABN4"/>
<dbReference type="EMBL" id="KN881857">
    <property type="protein sequence ID" value="KIY48085.1"/>
    <property type="molecule type" value="Genomic_DNA"/>
</dbReference>
<keyword evidence="1" id="KW-1133">Transmembrane helix</keyword>
<dbReference type="Pfam" id="PF20152">
    <property type="entry name" value="DUF6534"/>
    <property type="match status" value="1"/>
</dbReference>
<feature type="transmembrane region" description="Helical" evidence="1">
    <location>
        <begin position="233"/>
        <end position="254"/>
    </location>
</feature>
<evidence type="ECO:0000313" key="3">
    <source>
        <dbReference type="EMBL" id="KIY48085.1"/>
    </source>
</evidence>
<keyword evidence="1" id="KW-0472">Membrane</keyword>
<dbReference type="PANTHER" id="PTHR40465">
    <property type="entry name" value="CHROMOSOME 1, WHOLE GENOME SHOTGUN SEQUENCE"/>
    <property type="match status" value="1"/>
</dbReference>
<feature type="domain" description="DUF6534" evidence="2">
    <location>
        <begin position="197"/>
        <end position="279"/>
    </location>
</feature>
<keyword evidence="1" id="KW-0812">Transmembrane</keyword>
<accession>A0A0D7ABN4</accession>
<feature type="transmembrane region" description="Helical" evidence="1">
    <location>
        <begin position="152"/>
        <end position="176"/>
    </location>
</feature>
<evidence type="ECO:0000256" key="1">
    <source>
        <dbReference type="SAM" id="Phobius"/>
    </source>
</evidence>
<dbReference type="Proteomes" id="UP000054144">
    <property type="component" value="Unassembled WGS sequence"/>
</dbReference>